<dbReference type="AlphaFoldDB" id="A0A077W9I0"/>
<protein>
    <submittedName>
        <fullName evidence="2">Uncharacterized protein</fullName>
    </submittedName>
</protein>
<feature type="compositionally biased region" description="Low complexity" evidence="1">
    <location>
        <begin position="132"/>
        <end position="142"/>
    </location>
</feature>
<name>A0A077W9I0_9FUNG</name>
<evidence type="ECO:0000313" key="2">
    <source>
        <dbReference type="EMBL" id="CDS03224.1"/>
    </source>
</evidence>
<feature type="region of interest" description="Disordered" evidence="1">
    <location>
        <begin position="37"/>
        <end position="173"/>
    </location>
</feature>
<accession>A0A077W9I0</accession>
<reference evidence="2" key="1">
    <citation type="journal article" date="2014" name="Genome Announc.">
        <title>De novo whole-genome sequence and genome annotation of Lichtheimia ramosa.</title>
        <authorList>
            <person name="Linde J."/>
            <person name="Schwartze V."/>
            <person name="Binder U."/>
            <person name="Lass-Florl C."/>
            <person name="Voigt K."/>
            <person name="Horn F."/>
        </authorList>
    </citation>
    <scope>NUCLEOTIDE SEQUENCE</scope>
    <source>
        <strain evidence="2">JMRC FSU:6197</strain>
    </source>
</reference>
<evidence type="ECO:0000256" key="1">
    <source>
        <dbReference type="SAM" id="MobiDB-lite"/>
    </source>
</evidence>
<feature type="compositionally biased region" description="Polar residues" evidence="1">
    <location>
        <begin position="40"/>
        <end position="56"/>
    </location>
</feature>
<sequence length="282" mass="30670">MLRSTGTTLRTLQPVTRFSLLCLRKQSTAAAAAVAVEPMHTQQPAPQQRGTLSSRLANGGGAGRGKQLDNNAGDAFSQFLKNAQRSNERRRPNNNNKNKNNRRKASAGAPGQFDDAIENTTSRPQQQKQKRAASNNNNNSNQRQRRDNNKNNNNNNRDNKRQPRAAFSAPRAPVNNVTRRVTTFIDKDIDWETMSGFVDATTQAEANDTQVDGEQQAALLAAAENGEYKAYLDVTKQVPLGSTINVDSLSALVGGNASYNLNQKTVFLNTISKATGGASAQK</sequence>
<organism evidence="2">
    <name type="scientific">Lichtheimia ramosa</name>
    <dbReference type="NCBI Taxonomy" id="688394"/>
    <lineage>
        <taxon>Eukaryota</taxon>
        <taxon>Fungi</taxon>
        <taxon>Fungi incertae sedis</taxon>
        <taxon>Mucoromycota</taxon>
        <taxon>Mucoromycotina</taxon>
        <taxon>Mucoromycetes</taxon>
        <taxon>Mucorales</taxon>
        <taxon>Lichtheimiaceae</taxon>
        <taxon>Lichtheimia</taxon>
    </lineage>
</organism>
<dbReference type="EMBL" id="LK023313">
    <property type="protein sequence ID" value="CDS03224.1"/>
    <property type="molecule type" value="Genomic_DNA"/>
</dbReference>
<dbReference type="OrthoDB" id="2391872at2759"/>
<proteinExistence type="predicted"/>
<gene>
    <name evidence="2" type="ORF">LRAMOSA00626</name>
</gene>